<evidence type="ECO:0000256" key="9">
    <source>
        <dbReference type="ARBA" id="ARBA00022960"/>
    </source>
</evidence>
<dbReference type="Gene3D" id="3.90.190.20">
    <property type="entry name" value="Mur ligase, C-terminal domain"/>
    <property type="match status" value="1"/>
</dbReference>
<dbReference type="SUPFAM" id="SSF51984">
    <property type="entry name" value="MurCD N-terminal domain"/>
    <property type="match status" value="1"/>
</dbReference>
<organism evidence="18 19">
    <name type="scientific">Candidatus Avitreponema avistercoris</name>
    <dbReference type="NCBI Taxonomy" id="2840705"/>
    <lineage>
        <taxon>Bacteria</taxon>
        <taxon>Pseudomonadati</taxon>
        <taxon>Spirochaetota</taxon>
        <taxon>Spirochaetia</taxon>
        <taxon>Spirochaetales</taxon>
        <taxon>Candidatus Avitreponema</taxon>
    </lineage>
</organism>
<dbReference type="InterPro" id="IPR050061">
    <property type="entry name" value="MurCDEF_pg_biosynth"/>
</dbReference>
<feature type="domain" description="Mur ligase C-terminal" evidence="16">
    <location>
        <begin position="342"/>
        <end position="473"/>
    </location>
</feature>
<dbReference type="GO" id="GO:0005737">
    <property type="term" value="C:cytoplasm"/>
    <property type="evidence" value="ECO:0007669"/>
    <property type="project" value="UniProtKB-SubCell"/>
</dbReference>
<dbReference type="GO" id="GO:0051301">
    <property type="term" value="P:cell division"/>
    <property type="evidence" value="ECO:0007669"/>
    <property type="project" value="UniProtKB-KW"/>
</dbReference>
<reference evidence="18" key="1">
    <citation type="submission" date="2020-10" db="EMBL/GenBank/DDBJ databases">
        <authorList>
            <person name="Gilroy R."/>
        </authorList>
    </citation>
    <scope>NUCLEOTIDE SEQUENCE</scope>
    <source>
        <strain evidence="18">B3-4054</strain>
    </source>
</reference>
<feature type="domain" description="Mur ligase central" evidence="17">
    <location>
        <begin position="129"/>
        <end position="311"/>
    </location>
</feature>
<dbReference type="InterPro" id="IPR013221">
    <property type="entry name" value="Mur_ligase_cen"/>
</dbReference>
<keyword evidence="8 14" id="KW-0067">ATP-binding</keyword>
<dbReference type="HAMAP" id="MF_00046">
    <property type="entry name" value="MurC"/>
    <property type="match status" value="1"/>
</dbReference>
<keyword evidence="5 14" id="KW-0436">Ligase</keyword>
<dbReference type="NCBIfam" id="TIGR01082">
    <property type="entry name" value="murC"/>
    <property type="match status" value="1"/>
</dbReference>
<protein>
    <recommendedName>
        <fullName evidence="3 14">UDP-N-acetylmuramate--L-alanine ligase</fullName>
        <ecNumber evidence="3 14">6.3.2.8</ecNumber>
    </recommendedName>
    <alternativeName>
        <fullName evidence="14">UDP-N-acetylmuramoyl-L-alanine synthetase</fullName>
    </alternativeName>
</protein>
<gene>
    <name evidence="14" type="primary">murC</name>
    <name evidence="18" type="ORF">IAA96_06640</name>
</gene>
<dbReference type="Gene3D" id="3.40.50.720">
    <property type="entry name" value="NAD(P)-binding Rossmann-like Domain"/>
    <property type="match status" value="1"/>
</dbReference>
<keyword evidence="9 14" id="KW-0133">Cell shape</keyword>
<name>A0A9D9HGQ1_9SPIR</name>
<comment type="pathway">
    <text evidence="2 14">Cell wall biogenesis; peptidoglycan biosynthesis.</text>
</comment>
<evidence type="ECO:0000256" key="5">
    <source>
        <dbReference type="ARBA" id="ARBA00022598"/>
    </source>
</evidence>
<dbReference type="GO" id="GO:0009252">
    <property type="term" value="P:peptidoglycan biosynthetic process"/>
    <property type="evidence" value="ECO:0007669"/>
    <property type="project" value="UniProtKB-UniRule"/>
</dbReference>
<evidence type="ECO:0000256" key="12">
    <source>
        <dbReference type="ARBA" id="ARBA00023316"/>
    </source>
</evidence>
<evidence type="ECO:0000256" key="3">
    <source>
        <dbReference type="ARBA" id="ARBA00012211"/>
    </source>
</evidence>
<evidence type="ECO:0000313" key="18">
    <source>
        <dbReference type="EMBL" id="MBO8450766.1"/>
    </source>
</evidence>
<dbReference type="GO" id="GO:0071555">
    <property type="term" value="P:cell wall organization"/>
    <property type="evidence" value="ECO:0007669"/>
    <property type="project" value="UniProtKB-KW"/>
</dbReference>
<evidence type="ECO:0000256" key="6">
    <source>
        <dbReference type="ARBA" id="ARBA00022618"/>
    </source>
</evidence>
<dbReference type="GO" id="GO:0005524">
    <property type="term" value="F:ATP binding"/>
    <property type="evidence" value="ECO:0007669"/>
    <property type="project" value="UniProtKB-UniRule"/>
</dbReference>
<evidence type="ECO:0000259" key="17">
    <source>
        <dbReference type="Pfam" id="PF08245"/>
    </source>
</evidence>
<dbReference type="Pfam" id="PF02875">
    <property type="entry name" value="Mur_ligase_C"/>
    <property type="match status" value="1"/>
</dbReference>
<dbReference type="EC" id="6.3.2.8" evidence="3 14"/>
<comment type="similarity">
    <text evidence="14">Belongs to the MurCDEF family.</text>
</comment>
<evidence type="ECO:0000256" key="7">
    <source>
        <dbReference type="ARBA" id="ARBA00022741"/>
    </source>
</evidence>
<reference evidence="18" key="2">
    <citation type="journal article" date="2021" name="PeerJ">
        <title>Extensive microbial diversity within the chicken gut microbiome revealed by metagenomics and culture.</title>
        <authorList>
            <person name="Gilroy R."/>
            <person name="Ravi A."/>
            <person name="Getino M."/>
            <person name="Pursley I."/>
            <person name="Horton D.L."/>
            <person name="Alikhan N.F."/>
            <person name="Baker D."/>
            <person name="Gharbi K."/>
            <person name="Hall N."/>
            <person name="Watson M."/>
            <person name="Adriaenssens E.M."/>
            <person name="Foster-Nyarko E."/>
            <person name="Jarju S."/>
            <person name="Secka A."/>
            <person name="Antonio M."/>
            <person name="Oren A."/>
            <person name="Chaudhuri R.R."/>
            <person name="La Ragione R."/>
            <person name="Hildebrand F."/>
            <person name="Pallen M.J."/>
        </authorList>
    </citation>
    <scope>NUCLEOTIDE SEQUENCE</scope>
    <source>
        <strain evidence="18">B3-4054</strain>
    </source>
</reference>
<dbReference type="Gene3D" id="3.40.1190.10">
    <property type="entry name" value="Mur-like, catalytic domain"/>
    <property type="match status" value="1"/>
</dbReference>
<evidence type="ECO:0000256" key="13">
    <source>
        <dbReference type="ARBA" id="ARBA00047833"/>
    </source>
</evidence>
<evidence type="ECO:0000256" key="10">
    <source>
        <dbReference type="ARBA" id="ARBA00022984"/>
    </source>
</evidence>
<evidence type="ECO:0000259" key="16">
    <source>
        <dbReference type="Pfam" id="PF02875"/>
    </source>
</evidence>
<dbReference type="GO" id="GO:0008360">
    <property type="term" value="P:regulation of cell shape"/>
    <property type="evidence" value="ECO:0007669"/>
    <property type="project" value="UniProtKB-KW"/>
</dbReference>
<evidence type="ECO:0000256" key="2">
    <source>
        <dbReference type="ARBA" id="ARBA00004752"/>
    </source>
</evidence>
<dbReference type="SUPFAM" id="SSF53623">
    <property type="entry name" value="MurD-like peptide ligases, catalytic domain"/>
    <property type="match status" value="1"/>
</dbReference>
<sequence>MDRQSEEQRIGSFSLPENLNGFCIHMVGIKGTGMAALAELLVHGGASVTGSDVPDHFYTDSILSALGICPAEGFSAENIPSGTQLVIYSSAYSRTENPELLEADRRKIPVLLYNEALGMFSARPYSIGIAGVHGKTTVSGMTGTVFRALDLDASVLAGSAISSFGGKCTMIHGSKYFAAETCEYREHFLSFHPSKIVLTGIESDHQDYYPTYDAILAAFIRYIDRLPQFGELIYCADDPGAKEAARISFSARPDLVFTEYGENASGAFRVSFLGVRDGRQYFSLKGVPGEFSLQIPGRHNVRNAAAVCALAASLVTREKGSFSFSDAGKVREALASYTGSKRRSEIVGTADGVLVLDDYAHHPTAVDSTLAGFREFYPGRRLIVDFMSHTYSRTAALLPDFARAFRSADTVILHKIYPSAREQPGGPVDGKTLFDAVRQNHRNVLYFEEPMEARSRISGMLKPGDVFVTMGAGDNWKLGLAVLEDLQAREASGKQGSKK</sequence>
<dbReference type="InterPro" id="IPR000713">
    <property type="entry name" value="Mur_ligase_N"/>
</dbReference>
<dbReference type="EMBL" id="JADIMS010000122">
    <property type="protein sequence ID" value="MBO8450766.1"/>
    <property type="molecule type" value="Genomic_DNA"/>
</dbReference>
<comment type="function">
    <text evidence="14">Cell wall formation.</text>
</comment>
<dbReference type="PANTHER" id="PTHR43445">
    <property type="entry name" value="UDP-N-ACETYLMURAMATE--L-ALANINE LIGASE-RELATED"/>
    <property type="match status" value="1"/>
</dbReference>
<evidence type="ECO:0000256" key="11">
    <source>
        <dbReference type="ARBA" id="ARBA00023306"/>
    </source>
</evidence>
<keyword evidence="4 14" id="KW-0963">Cytoplasm</keyword>
<keyword evidence="7 14" id="KW-0547">Nucleotide-binding</keyword>
<evidence type="ECO:0000256" key="4">
    <source>
        <dbReference type="ARBA" id="ARBA00022490"/>
    </source>
</evidence>
<dbReference type="PANTHER" id="PTHR43445:SF3">
    <property type="entry name" value="UDP-N-ACETYLMURAMATE--L-ALANINE LIGASE"/>
    <property type="match status" value="1"/>
</dbReference>
<dbReference type="InterPro" id="IPR036615">
    <property type="entry name" value="Mur_ligase_C_dom_sf"/>
</dbReference>
<comment type="caution">
    <text evidence="18">The sequence shown here is derived from an EMBL/GenBank/DDBJ whole genome shotgun (WGS) entry which is preliminary data.</text>
</comment>
<comment type="catalytic activity">
    <reaction evidence="13 14">
        <text>UDP-N-acetyl-alpha-D-muramate + L-alanine + ATP = UDP-N-acetyl-alpha-D-muramoyl-L-alanine + ADP + phosphate + H(+)</text>
        <dbReference type="Rhea" id="RHEA:23372"/>
        <dbReference type="ChEBI" id="CHEBI:15378"/>
        <dbReference type="ChEBI" id="CHEBI:30616"/>
        <dbReference type="ChEBI" id="CHEBI:43474"/>
        <dbReference type="ChEBI" id="CHEBI:57972"/>
        <dbReference type="ChEBI" id="CHEBI:70757"/>
        <dbReference type="ChEBI" id="CHEBI:83898"/>
        <dbReference type="ChEBI" id="CHEBI:456216"/>
        <dbReference type="EC" id="6.3.2.8"/>
    </reaction>
</comment>
<evidence type="ECO:0000256" key="1">
    <source>
        <dbReference type="ARBA" id="ARBA00004496"/>
    </source>
</evidence>
<dbReference type="AlphaFoldDB" id="A0A9D9HGQ1"/>
<dbReference type="SUPFAM" id="SSF53244">
    <property type="entry name" value="MurD-like peptide ligases, peptide-binding domain"/>
    <property type="match status" value="1"/>
</dbReference>
<accession>A0A9D9HGQ1</accession>
<dbReference type="GO" id="GO:0008763">
    <property type="term" value="F:UDP-N-acetylmuramate-L-alanine ligase activity"/>
    <property type="evidence" value="ECO:0007669"/>
    <property type="project" value="UniProtKB-UniRule"/>
</dbReference>
<evidence type="ECO:0000256" key="8">
    <source>
        <dbReference type="ARBA" id="ARBA00022840"/>
    </source>
</evidence>
<keyword evidence="12 14" id="KW-0961">Cell wall biogenesis/degradation</keyword>
<evidence type="ECO:0000313" key="19">
    <source>
        <dbReference type="Proteomes" id="UP000823616"/>
    </source>
</evidence>
<dbReference type="InterPro" id="IPR005758">
    <property type="entry name" value="UDP-N-AcMur_Ala_ligase_MurC"/>
</dbReference>
<evidence type="ECO:0000256" key="14">
    <source>
        <dbReference type="HAMAP-Rule" id="MF_00046"/>
    </source>
</evidence>
<dbReference type="InterPro" id="IPR004101">
    <property type="entry name" value="Mur_ligase_C"/>
</dbReference>
<dbReference type="Pfam" id="PF01225">
    <property type="entry name" value="Mur_ligase"/>
    <property type="match status" value="1"/>
</dbReference>
<keyword evidence="11 14" id="KW-0131">Cell cycle</keyword>
<comment type="subcellular location">
    <subcellularLocation>
        <location evidence="1 14">Cytoplasm</location>
    </subcellularLocation>
</comment>
<evidence type="ECO:0000259" key="15">
    <source>
        <dbReference type="Pfam" id="PF01225"/>
    </source>
</evidence>
<proteinExistence type="inferred from homology"/>
<dbReference type="Pfam" id="PF08245">
    <property type="entry name" value="Mur_ligase_M"/>
    <property type="match status" value="1"/>
</dbReference>
<dbReference type="Proteomes" id="UP000823616">
    <property type="component" value="Unassembled WGS sequence"/>
</dbReference>
<feature type="binding site" evidence="14">
    <location>
        <begin position="131"/>
        <end position="137"/>
    </location>
    <ligand>
        <name>ATP</name>
        <dbReference type="ChEBI" id="CHEBI:30616"/>
    </ligand>
</feature>
<dbReference type="InterPro" id="IPR036565">
    <property type="entry name" value="Mur-like_cat_sf"/>
</dbReference>
<keyword evidence="10 14" id="KW-0573">Peptidoglycan synthesis</keyword>
<keyword evidence="6 14" id="KW-0132">Cell division</keyword>
<feature type="domain" description="Mur ligase N-terminal catalytic" evidence="15">
    <location>
        <begin position="24"/>
        <end position="123"/>
    </location>
</feature>